<dbReference type="KEGG" id="spar:SPRG_10862"/>
<feature type="region of interest" description="Disordered" evidence="1">
    <location>
        <begin position="471"/>
        <end position="527"/>
    </location>
</feature>
<reference evidence="3 4" key="1">
    <citation type="journal article" date="2013" name="PLoS Genet.">
        <title>Distinctive expansion of potential virulence genes in the genome of the oomycete fish pathogen Saprolegnia parasitica.</title>
        <authorList>
            <person name="Jiang R.H."/>
            <person name="de Bruijn I."/>
            <person name="Haas B.J."/>
            <person name="Belmonte R."/>
            <person name="Lobach L."/>
            <person name="Christie J."/>
            <person name="van den Ackerveken G."/>
            <person name="Bottin A."/>
            <person name="Bulone V."/>
            <person name="Diaz-Moreno S.M."/>
            <person name="Dumas B."/>
            <person name="Fan L."/>
            <person name="Gaulin E."/>
            <person name="Govers F."/>
            <person name="Grenville-Briggs L.J."/>
            <person name="Horner N.R."/>
            <person name="Levin J.Z."/>
            <person name="Mammella M."/>
            <person name="Meijer H.J."/>
            <person name="Morris P."/>
            <person name="Nusbaum C."/>
            <person name="Oome S."/>
            <person name="Phillips A.J."/>
            <person name="van Rooyen D."/>
            <person name="Rzeszutek E."/>
            <person name="Saraiva M."/>
            <person name="Secombes C.J."/>
            <person name="Seidl M.F."/>
            <person name="Snel B."/>
            <person name="Stassen J.H."/>
            <person name="Sykes S."/>
            <person name="Tripathy S."/>
            <person name="van den Berg H."/>
            <person name="Vega-Arreguin J.C."/>
            <person name="Wawra S."/>
            <person name="Young S.K."/>
            <person name="Zeng Q."/>
            <person name="Dieguez-Uribeondo J."/>
            <person name="Russ C."/>
            <person name="Tyler B.M."/>
            <person name="van West P."/>
        </authorList>
    </citation>
    <scope>NUCLEOTIDE SEQUENCE [LARGE SCALE GENOMIC DNA]</scope>
    <source>
        <strain evidence="3 4">CBS 223.65</strain>
    </source>
</reference>
<evidence type="ECO:0000259" key="2">
    <source>
        <dbReference type="PROSITE" id="PS50800"/>
    </source>
</evidence>
<dbReference type="EMBL" id="KK583246">
    <property type="protein sequence ID" value="KDO24075.1"/>
    <property type="molecule type" value="Genomic_DNA"/>
</dbReference>
<accession>A0A067C4K4</accession>
<dbReference type="OrthoDB" id="5837849at2759"/>
<evidence type="ECO:0000313" key="3">
    <source>
        <dbReference type="EMBL" id="KDO24075.1"/>
    </source>
</evidence>
<protein>
    <recommendedName>
        <fullName evidence="2">SAP domain-containing protein</fullName>
    </recommendedName>
</protein>
<dbReference type="OMA" id="LAAYCME"/>
<feature type="compositionally biased region" description="Basic and acidic residues" evidence="1">
    <location>
        <begin position="593"/>
        <end position="624"/>
    </location>
</feature>
<feature type="compositionally biased region" description="Basic residues" evidence="1">
    <location>
        <begin position="50"/>
        <end position="60"/>
    </location>
</feature>
<organism evidence="3 4">
    <name type="scientific">Saprolegnia parasitica (strain CBS 223.65)</name>
    <dbReference type="NCBI Taxonomy" id="695850"/>
    <lineage>
        <taxon>Eukaryota</taxon>
        <taxon>Sar</taxon>
        <taxon>Stramenopiles</taxon>
        <taxon>Oomycota</taxon>
        <taxon>Saprolegniomycetes</taxon>
        <taxon>Saprolegniales</taxon>
        <taxon>Saprolegniaceae</taxon>
        <taxon>Saprolegnia</taxon>
    </lineage>
</organism>
<dbReference type="SMART" id="SM00513">
    <property type="entry name" value="SAP"/>
    <property type="match status" value="1"/>
</dbReference>
<keyword evidence="4" id="KW-1185">Reference proteome</keyword>
<dbReference type="Proteomes" id="UP000030745">
    <property type="component" value="Unassembled WGS sequence"/>
</dbReference>
<evidence type="ECO:0000313" key="4">
    <source>
        <dbReference type="Proteomes" id="UP000030745"/>
    </source>
</evidence>
<feature type="compositionally biased region" description="Polar residues" evidence="1">
    <location>
        <begin position="499"/>
        <end position="516"/>
    </location>
</feature>
<dbReference type="PROSITE" id="PS50800">
    <property type="entry name" value="SAP"/>
    <property type="match status" value="1"/>
</dbReference>
<proteinExistence type="predicted"/>
<sequence length="703" mass="76096">MAASSTWLAAYCMETAQELRRAPMKRTRPRLNLSDLDPGSASETSERLMKKPRRGKKRGRAMADGAGPSTLTDTTKEDELMKLRVVDLKKKLQTRGLVCYGLKAVLVLRLAEAMRQDEKTLRDDDGPASIDANCSIRAIDDDCTASPWGEVGSPVPTAKSSKPAVRNPVRSLADAFDDEASPDTSTQPSAILDVPCASSPPSMASTMGSNVDGLSSLPHIDPPSEETRAHEMATLHETPPPVSASCSNSNGLSSRTGPNLSPIVPQSSRPASPTVPLHAALVQVAPPALDNTTTTTDEAALVSLASELASDESQGVHGAADDASTDAIPKSSTSPADTAPVGGSGDMMSSDSSSQSSDDDEHSASFLAKGFATIKSAMQRHVLGSTTSTRKTPPPTYIEMERLSMAPRRSSLLPPISVMDLSTPQLSSPVTSPFDAFGIPEGRLSSPELRDVIERESKRLRETARALAKERVAKERSLSKTVKPLAPQEPPPVELDQVSVASSSRHLNPTPRTSSVAAPPSALSKRPPNLVSGLASFGARKRTSSILASRASGSTMIPSLLEAERCRLADEKKMLEKELRREALHQKYAIHRKHDDSVRKKPRDETDKARDEAVEKKQRDLDAARKRRLQCMHAAQEAKKMQEREEREKAREATEKKQRDLDAARKLRLHDFYAQESKKVQERGRTVSKVVVAVDPLEYMALT</sequence>
<feature type="compositionally biased region" description="Low complexity" evidence="1">
    <location>
        <begin position="243"/>
        <end position="254"/>
    </location>
</feature>
<gene>
    <name evidence="3" type="ORF">SPRG_10862</name>
</gene>
<feature type="region of interest" description="Disordered" evidence="1">
    <location>
        <begin position="309"/>
        <end position="365"/>
    </location>
</feature>
<name>A0A067C4K4_SAPPC</name>
<feature type="compositionally biased region" description="Polar residues" evidence="1">
    <location>
        <begin position="255"/>
        <end position="271"/>
    </location>
</feature>
<dbReference type="Gene3D" id="1.10.720.30">
    <property type="entry name" value="SAP domain"/>
    <property type="match status" value="1"/>
</dbReference>
<dbReference type="InterPro" id="IPR003034">
    <property type="entry name" value="SAP_dom"/>
</dbReference>
<feature type="compositionally biased region" description="Low complexity" evidence="1">
    <location>
        <begin position="346"/>
        <end position="356"/>
    </location>
</feature>
<dbReference type="AlphaFoldDB" id="A0A067C4K4"/>
<feature type="domain" description="SAP" evidence="2">
    <location>
        <begin position="80"/>
        <end position="114"/>
    </location>
</feature>
<feature type="region of interest" description="Disordered" evidence="1">
    <location>
        <begin position="145"/>
        <end position="275"/>
    </location>
</feature>
<feature type="compositionally biased region" description="Basic and acidic residues" evidence="1">
    <location>
        <begin position="225"/>
        <end position="234"/>
    </location>
</feature>
<dbReference type="Pfam" id="PF02037">
    <property type="entry name" value="SAP"/>
    <property type="match status" value="1"/>
</dbReference>
<dbReference type="SUPFAM" id="SSF68906">
    <property type="entry name" value="SAP domain"/>
    <property type="match status" value="1"/>
</dbReference>
<dbReference type="RefSeq" id="XP_012205211.1">
    <property type="nucleotide sequence ID" value="XM_012349821.1"/>
</dbReference>
<evidence type="ECO:0000256" key="1">
    <source>
        <dbReference type="SAM" id="MobiDB-lite"/>
    </source>
</evidence>
<dbReference type="InterPro" id="IPR036361">
    <property type="entry name" value="SAP_dom_sf"/>
</dbReference>
<feature type="region of interest" description="Disordered" evidence="1">
    <location>
        <begin position="587"/>
        <end position="661"/>
    </location>
</feature>
<dbReference type="GeneID" id="24132948"/>
<feature type="region of interest" description="Disordered" evidence="1">
    <location>
        <begin position="21"/>
        <end position="73"/>
    </location>
</feature>
<dbReference type="VEuPathDB" id="FungiDB:SPRG_10862"/>
<feature type="compositionally biased region" description="Polar residues" evidence="1">
    <location>
        <begin position="199"/>
        <end position="213"/>
    </location>
</feature>
<feature type="compositionally biased region" description="Basic and acidic residues" evidence="1">
    <location>
        <begin position="636"/>
        <end position="661"/>
    </location>
</feature>